<proteinExistence type="predicted"/>
<sequence length="161" mass="19182">MPEQIQLPVDPKSPEAKIEPERHIVQSFAELMVRARDSHDKRIRIWDMGREERFHEPTKRKFFQEVPMPGAYLDAVIFQIKWPYSLSFNAYGPNLNNPDERNERFWGGRIGRDNFETEWAGKVDIGPDLSGHSQEWYEGMYEAERAKGEAEQERRNRRNRY</sequence>
<dbReference type="STRING" id="1797472.A2215_01000"/>
<dbReference type="EMBL" id="MEZY01000014">
    <property type="protein sequence ID" value="OGD65250.1"/>
    <property type="molecule type" value="Genomic_DNA"/>
</dbReference>
<comment type="caution">
    <text evidence="1">The sequence shown here is derived from an EMBL/GenBank/DDBJ whole genome shotgun (WGS) entry which is preliminary data.</text>
</comment>
<dbReference type="Proteomes" id="UP000178583">
    <property type="component" value="Unassembled WGS sequence"/>
</dbReference>
<organism evidence="1 2">
    <name type="scientific">Candidatus Berkelbacteria bacterium RIFOXYA2_FULL_43_10</name>
    <dbReference type="NCBI Taxonomy" id="1797472"/>
    <lineage>
        <taxon>Bacteria</taxon>
        <taxon>Candidatus Berkelbacteria</taxon>
    </lineage>
</organism>
<name>A0A1F5ED80_9BACT</name>
<reference evidence="1 2" key="1">
    <citation type="journal article" date="2016" name="Nat. Commun.">
        <title>Thousands of microbial genomes shed light on interconnected biogeochemical processes in an aquifer system.</title>
        <authorList>
            <person name="Anantharaman K."/>
            <person name="Brown C.T."/>
            <person name="Hug L.A."/>
            <person name="Sharon I."/>
            <person name="Castelle C.J."/>
            <person name="Probst A.J."/>
            <person name="Thomas B.C."/>
            <person name="Singh A."/>
            <person name="Wilkins M.J."/>
            <person name="Karaoz U."/>
            <person name="Brodie E.L."/>
            <person name="Williams K.H."/>
            <person name="Hubbard S.S."/>
            <person name="Banfield J.F."/>
        </authorList>
    </citation>
    <scope>NUCLEOTIDE SEQUENCE [LARGE SCALE GENOMIC DNA]</scope>
</reference>
<accession>A0A1F5ED80</accession>
<protein>
    <submittedName>
        <fullName evidence="1">Uncharacterized protein</fullName>
    </submittedName>
</protein>
<gene>
    <name evidence="1" type="ORF">A2215_01000</name>
</gene>
<evidence type="ECO:0000313" key="1">
    <source>
        <dbReference type="EMBL" id="OGD65250.1"/>
    </source>
</evidence>
<evidence type="ECO:0000313" key="2">
    <source>
        <dbReference type="Proteomes" id="UP000178583"/>
    </source>
</evidence>
<dbReference type="AlphaFoldDB" id="A0A1F5ED80"/>